<protein>
    <submittedName>
        <fullName evidence="2">Uncharacterized protein</fullName>
    </submittedName>
</protein>
<gene>
    <name evidence="2" type="ORF">SE17_07145</name>
</gene>
<organism evidence="2 3">
    <name type="scientific">Kouleothrix aurantiaca</name>
    <dbReference type="NCBI Taxonomy" id="186479"/>
    <lineage>
        <taxon>Bacteria</taxon>
        <taxon>Bacillati</taxon>
        <taxon>Chloroflexota</taxon>
        <taxon>Chloroflexia</taxon>
        <taxon>Chloroflexales</taxon>
        <taxon>Roseiflexineae</taxon>
        <taxon>Roseiflexaceae</taxon>
        <taxon>Kouleothrix</taxon>
    </lineage>
</organism>
<dbReference type="AlphaFoldDB" id="A0A0P9DDR8"/>
<feature type="region of interest" description="Disordered" evidence="1">
    <location>
        <begin position="304"/>
        <end position="368"/>
    </location>
</feature>
<dbReference type="Proteomes" id="UP000050509">
    <property type="component" value="Unassembled WGS sequence"/>
</dbReference>
<evidence type="ECO:0000313" key="3">
    <source>
        <dbReference type="Proteomes" id="UP000050509"/>
    </source>
</evidence>
<reference evidence="2 3" key="1">
    <citation type="submission" date="2015-09" db="EMBL/GenBank/DDBJ databases">
        <title>Draft genome sequence of Kouleothrix aurantiaca JCM 19913.</title>
        <authorList>
            <person name="Hemp J."/>
        </authorList>
    </citation>
    <scope>NUCLEOTIDE SEQUENCE [LARGE SCALE GENOMIC DNA]</scope>
    <source>
        <strain evidence="2 3">COM-B</strain>
    </source>
</reference>
<keyword evidence="3" id="KW-1185">Reference proteome</keyword>
<evidence type="ECO:0000313" key="2">
    <source>
        <dbReference type="EMBL" id="KPV53870.1"/>
    </source>
</evidence>
<dbReference type="EMBL" id="LJCR01000162">
    <property type="protein sequence ID" value="KPV53870.1"/>
    <property type="molecule type" value="Genomic_DNA"/>
</dbReference>
<evidence type="ECO:0000256" key="1">
    <source>
        <dbReference type="SAM" id="MobiDB-lite"/>
    </source>
</evidence>
<proteinExistence type="predicted"/>
<feature type="non-terminal residue" evidence="2">
    <location>
        <position position="368"/>
    </location>
</feature>
<accession>A0A0P9DDR8</accession>
<sequence>MGPPSSPADARTVTSQPASTRTATKAVQFYYIAVPRHLLLDLRDNPLAIGIYALMMRLVTATKAPLLISAGDILAYDPSLNRGAVLRAIKRLVAGGWAIETRQSGKKTTYLPTWGRISGTPRPWTDDAHFGRPRHVDVYRVDRRLLDVCMGKLDLHGRHKAVITRYLTTPLCGLSDVGQYALALASLHMGVTTPALERLGVLATDDAEARALPADNDILALASQQALIDQNQVLTIQGAAKLGVRRLPDRAPSTTAQPLFFVPPEQFGGLIGNMIDHMIGDRDRDRSSAEAPVADEMVLHSDAEGSYGLPGNLRKTEVAAPQPPTPHGGGQSSRAGRSIWKNAPSARNDQDVLRKRKAPGYFATLGSN</sequence>
<name>A0A0P9DDR8_9CHLR</name>
<comment type="caution">
    <text evidence="2">The sequence shown here is derived from an EMBL/GenBank/DDBJ whole genome shotgun (WGS) entry which is preliminary data.</text>
</comment>